<gene>
    <name evidence="1" type="ORF">N1032_16240</name>
</gene>
<reference evidence="1" key="1">
    <citation type="submission" date="2022-08" db="EMBL/GenBank/DDBJ databases">
        <authorList>
            <person name="Deng Y."/>
            <person name="Han X.-F."/>
            <person name="Zhang Y.-Q."/>
        </authorList>
    </citation>
    <scope>NUCLEOTIDE SEQUENCE</scope>
    <source>
        <strain evidence="1">CPCC 203386</strain>
    </source>
</reference>
<dbReference type="RefSeq" id="WP_259540227.1">
    <property type="nucleotide sequence ID" value="NZ_JANLCJ010000006.1"/>
</dbReference>
<comment type="caution">
    <text evidence="1">The sequence shown here is derived from an EMBL/GenBank/DDBJ whole genome shotgun (WGS) entry which is preliminary data.</text>
</comment>
<dbReference type="SUPFAM" id="SSF51905">
    <property type="entry name" value="FAD/NAD(P)-binding domain"/>
    <property type="match status" value="1"/>
</dbReference>
<dbReference type="Pfam" id="PF13450">
    <property type="entry name" value="NAD_binding_8"/>
    <property type="match status" value="1"/>
</dbReference>
<protein>
    <submittedName>
        <fullName evidence="1">NAD(P)/FAD-dependent oxidoreductase</fullName>
    </submittedName>
</protein>
<dbReference type="Gene3D" id="3.50.50.60">
    <property type="entry name" value="FAD/NAD(P)-binding domain"/>
    <property type="match status" value="2"/>
</dbReference>
<organism evidence="1 2">
    <name type="scientific">Herbiconiux daphne</name>
    <dbReference type="NCBI Taxonomy" id="2970914"/>
    <lineage>
        <taxon>Bacteria</taxon>
        <taxon>Bacillati</taxon>
        <taxon>Actinomycetota</taxon>
        <taxon>Actinomycetes</taxon>
        <taxon>Micrococcales</taxon>
        <taxon>Microbacteriaceae</taxon>
        <taxon>Herbiconiux</taxon>
    </lineage>
</organism>
<dbReference type="Proteomes" id="UP001165586">
    <property type="component" value="Unassembled WGS sequence"/>
</dbReference>
<dbReference type="PANTHER" id="PTHR10668">
    <property type="entry name" value="PHYTOENE DEHYDROGENASE"/>
    <property type="match status" value="1"/>
</dbReference>
<sequence length="537" mass="56230">MLPVDDFDIVVIGGGHNGLVAATYLAQAGRRVCVLERLDQPGGAAVSSYAFDGMDAKLSRYSYLVSLLPQKIIDELGLDIRLRRRRYSSYTPLPGSDLGLLIDTADAEATRASFASIGAAADADAFDAFSRDLGTLARAFWPTLTEPLLTRDEARRLLDDERLWHEFVETPVGDAIAARFESDLVRGVVGTDALIGTFSSLHDKTLLQNICFLYHVIGGGTGDWDVPVGGMGAVSGELARAARNAGVDLRTGAEVTGVSPDGVVTWRGDDGGIRSLTAGRVLANVAPAVLDRLLSASGEVLAAGQPPASGEAPLSGDRPAPEGAQVKVNLLLSRLPRLRDGGVAPDAAFGGTFHINELHSQLERAVLDAEAGRIPRPLPAEIYCHSLTDPSILSPELQAQGAHTLTVFGLHTPHRLGASGAELQAAVLESLDSVLAEPIADLLLTDAHGRPCIETKTTSDLESALGMPGGNIFHGPLTWPFAENDAPLTTAAERWGVATAHPRVLLCGSGSQRGGAVSGLGGHSAAMAVLDDDLDRG</sequence>
<dbReference type="PANTHER" id="PTHR10668:SF103">
    <property type="entry name" value="PYRIDINE NUCLEOTIDE-DISULFIDE OXIDOREDUCTASE DOMAIN-CONTAINING PROTEIN 2"/>
    <property type="match status" value="1"/>
</dbReference>
<accession>A0ABT2H5U3</accession>
<keyword evidence="2" id="KW-1185">Reference proteome</keyword>
<evidence type="ECO:0000313" key="2">
    <source>
        <dbReference type="Proteomes" id="UP001165586"/>
    </source>
</evidence>
<dbReference type="InterPro" id="IPR036188">
    <property type="entry name" value="FAD/NAD-bd_sf"/>
</dbReference>
<dbReference type="EMBL" id="JANLCJ010000006">
    <property type="protein sequence ID" value="MCS5735299.1"/>
    <property type="molecule type" value="Genomic_DNA"/>
</dbReference>
<evidence type="ECO:0000313" key="1">
    <source>
        <dbReference type="EMBL" id="MCS5735299.1"/>
    </source>
</evidence>
<proteinExistence type="predicted"/>
<name>A0ABT2H5U3_9MICO</name>